<organism evidence="9 10">
    <name type="scientific">Streptomyces fuscichromogenes</name>
    <dbReference type="NCBI Taxonomy" id="1324013"/>
    <lineage>
        <taxon>Bacteria</taxon>
        <taxon>Bacillati</taxon>
        <taxon>Actinomycetota</taxon>
        <taxon>Actinomycetes</taxon>
        <taxon>Kitasatosporales</taxon>
        <taxon>Streptomycetaceae</taxon>
        <taxon>Streptomyces</taxon>
    </lineage>
</organism>
<evidence type="ECO:0000256" key="5">
    <source>
        <dbReference type="ARBA" id="ARBA00022989"/>
    </source>
</evidence>
<keyword evidence="6 8" id="KW-0472">Membrane</keyword>
<evidence type="ECO:0000256" key="7">
    <source>
        <dbReference type="SAM" id="MobiDB-lite"/>
    </source>
</evidence>
<dbReference type="Proteomes" id="UP000653411">
    <property type="component" value="Unassembled WGS sequence"/>
</dbReference>
<dbReference type="InterPro" id="IPR051907">
    <property type="entry name" value="DoxX-like_oxidoreductase"/>
</dbReference>
<comment type="subcellular location">
    <subcellularLocation>
        <location evidence="1">Cell membrane</location>
        <topology evidence="1">Multi-pass membrane protein</topology>
    </subcellularLocation>
</comment>
<keyword evidence="3" id="KW-1003">Cell membrane</keyword>
<dbReference type="InterPro" id="IPR032808">
    <property type="entry name" value="DoxX"/>
</dbReference>
<dbReference type="EMBL" id="BMML01000034">
    <property type="protein sequence ID" value="GGN41306.1"/>
    <property type="molecule type" value="Genomic_DNA"/>
</dbReference>
<reference evidence="9" key="1">
    <citation type="journal article" date="2014" name="Int. J. Syst. Evol. Microbiol.">
        <title>Complete genome sequence of Corynebacterium casei LMG S-19264T (=DSM 44701T), isolated from a smear-ripened cheese.</title>
        <authorList>
            <consortium name="US DOE Joint Genome Institute (JGI-PGF)"/>
            <person name="Walter F."/>
            <person name="Albersmeier A."/>
            <person name="Kalinowski J."/>
            <person name="Ruckert C."/>
        </authorList>
    </citation>
    <scope>NUCLEOTIDE SEQUENCE</scope>
    <source>
        <strain evidence="9">CGMCC 4.7110</strain>
    </source>
</reference>
<dbReference type="PANTHER" id="PTHR33452:SF1">
    <property type="entry name" value="INNER MEMBRANE PROTEIN YPHA-RELATED"/>
    <property type="match status" value="1"/>
</dbReference>
<feature type="compositionally biased region" description="Low complexity" evidence="7">
    <location>
        <begin position="54"/>
        <end position="79"/>
    </location>
</feature>
<dbReference type="Pfam" id="PF07681">
    <property type="entry name" value="DoxX"/>
    <property type="match status" value="1"/>
</dbReference>
<feature type="transmembrane region" description="Helical" evidence="8">
    <location>
        <begin position="222"/>
        <end position="241"/>
    </location>
</feature>
<evidence type="ECO:0000256" key="4">
    <source>
        <dbReference type="ARBA" id="ARBA00022692"/>
    </source>
</evidence>
<evidence type="ECO:0000256" key="6">
    <source>
        <dbReference type="ARBA" id="ARBA00023136"/>
    </source>
</evidence>
<reference evidence="9" key="2">
    <citation type="submission" date="2020-09" db="EMBL/GenBank/DDBJ databases">
        <authorList>
            <person name="Sun Q."/>
            <person name="Zhou Y."/>
        </authorList>
    </citation>
    <scope>NUCLEOTIDE SEQUENCE</scope>
    <source>
        <strain evidence="9">CGMCC 4.7110</strain>
    </source>
</reference>
<name>A0A917XMQ7_9ACTN</name>
<evidence type="ECO:0000313" key="10">
    <source>
        <dbReference type="Proteomes" id="UP000653411"/>
    </source>
</evidence>
<evidence type="ECO:0008006" key="11">
    <source>
        <dbReference type="Google" id="ProtNLM"/>
    </source>
</evidence>
<gene>
    <name evidence="9" type="ORF">GCM10011578_089460</name>
</gene>
<proteinExistence type="inferred from homology"/>
<feature type="transmembrane region" description="Helical" evidence="8">
    <location>
        <begin position="191"/>
        <end position="210"/>
    </location>
</feature>
<keyword evidence="10" id="KW-1185">Reference proteome</keyword>
<sequence>MLGDRGGPAARRVRQAALEPVPTCEGIVMRALHFHPFGRTRALSLTRPPVRTPVAADRVPADPAAGGASGPPGRTRPAATVPRLSAAECGLLLIRLTFGLLVAGHGAQKLFGVFGGPGLTATGRSFDALGYHPGKVFAVIGGLSELAGGLGLALGLLTPLAAAAVIGVMINAMATVSGAHGLWVQNGGVEYSVAICVVAFALAAIGPGRLSVDRFFPWRSGGWPAAAVALGLGGIGAAIALSI</sequence>
<keyword evidence="5 8" id="KW-1133">Transmembrane helix</keyword>
<dbReference type="PANTHER" id="PTHR33452">
    <property type="entry name" value="OXIDOREDUCTASE CATD-RELATED"/>
    <property type="match status" value="1"/>
</dbReference>
<comment type="caution">
    <text evidence="9">The sequence shown here is derived from an EMBL/GenBank/DDBJ whole genome shotgun (WGS) entry which is preliminary data.</text>
</comment>
<evidence type="ECO:0000256" key="3">
    <source>
        <dbReference type="ARBA" id="ARBA00022475"/>
    </source>
</evidence>
<comment type="similarity">
    <text evidence="2">Belongs to the DoxX family.</text>
</comment>
<dbReference type="AlphaFoldDB" id="A0A917XMQ7"/>
<evidence type="ECO:0000313" key="9">
    <source>
        <dbReference type="EMBL" id="GGN41306.1"/>
    </source>
</evidence>
<dbReference type="GO" id="GO:0005886">
    <property type="term" value="C:plasma membrane"/>
    <property type="evidence" value="ECO:0007669"/>
    <property type="project" value="UniProtKB-SubCell"/>
</dbReference>
<feature type="region of interest" description="Disordered" evidence="7">
    <location>
        <begin position="53"/>
        <end position="79"/>
    </location>
</feature>
<accession>A0A917XMQ7</accession>
<keyword evidence="4 8" id="KW-0812">Transmembrane</keyword>
<evidence type="ECO:0000256" key="1">
    <source>
        <dbReference type="ARBA" id="ARBA00004651"/>
    </source>
</evidence>
<evidence type="ECO:0000256" key="2">
    <source>
        <dbReference type="ARBA" id="ARBA00006679"/>
    </source>
</evidence>
<evidence type="ECO:0000256" key="8">
    <source>
        <dbReference type="SAM" id="Phobius"/>
    </source>
</evidence>
<protein>
    <recommendedName>
        <fullName evidence="11">DoxX family protein</fullName>
    </recommendedName>
</protein>